<protein>
    <recommendedName>
        <fullName evidence="2">MULE transposase domain-containing protein</fullName>
    </recommendedName>
</protein>
<sequence length="357" mass="40387">MQDVGRVYRGNEIVKDISEIFKVNISYSQAWRAKSYALELLRGSPEDSFAKLPIYGHNLIRENPGTFTHIQLDAMGRFEMFFVAIGVAVSIFFINYLRPLIIIGGAHLKGKFKGTMFLVVAMDGNNQILPIAFGIGKIESGESWTWFLSKLKECIGENPSLSIVSDRAASIEMDIRTVFPFVFHGLCCRHLMVNLRQKSKKGKTFEQLWWMTCKAYRSSDINELVHTLLDICPDIYSTLWNLGYDKWSRAHSCGQRYIVMTSNSAESINALSRHARKLPITKLIACFREYLQIWPNGLGTEGTPQPNGYGRLKHHSHGHLGQPNSIIHMGPFSLHYTFACHVQSSSMVQSHEDHGSA</sequence>
<dbReference type="InterPro" id="IPR018289">
    <property type="entry name" value="MULE_transposase_dom"/>
</dbReference>
<dbReference type="OrthoDB" id="1895122at2759"/>
<evidence type="ECO:0000313" key="3">
    <source>
        <dbReference type="EMBL" id="KAD2392864.1"/>
    </source>
</evidence>
<dbReference type="EMBL" id="SZYD01000019">
    <property type="protein sequence ID" value="KAD2392864.1"/>
    <property type="molecule type" value="Genomic_DNA"/>
</dbReference>
<dbReference type="Proteomes" id="UP000326396">
    <property type="component" value="Linkage Group LG9"/>
</dbReference>
<evidence type="ECO:0000313" key="4">
    <source>
        <dbReference type="Proteomes" id="UP000326396"/>
    </source>
</evidence>
<dbReference type="PANTHER" id="PTHR31973">
    <property type="entry name" value="POLYPROTEIN, PUTATIVE-RELATED"/>
    <property type="match status" value="1"/>
</dbReference>
<feature type="transmembrane region" description="Helical" evidence="1">
    <location>
        <begin position="78"/>
        <end position="97"/>
    </location>
</feature>
<keyword evidence="1" id="KW-0472">Membrane</keyword>
<accession>A0A5N6LKZ9</accession>
<keyword evidence="4" id="KW-1185">Reference proteome</keyword>
<dbReference type="PANTHER" id="PTHR31973:SF185">
    <property type="entry name" value="TRANSPOSASE, MUDR, PLANT, MULE TRANSPOSASE DOMAIN-CONTAINING PROTEIN"/>
    <property type="match status" value="1"/>
</dbReference>
<name>A0A5N6LKZ9_9ASTR</name>
<keyword evidence="1" id="KW-0812">Transmembrane</keyword>
<proteinExistence type="predicted"/>
<dbReference type="AlphaFoldDB" id="A0A5N6LKZ9"/>
<gene>
    <name evidence="3" type="ORF">E3N88_39841</name>
</gene>
<feature type="domain" description="MULE transposase" evidence="2">
    <location>
        <begin position="103"/>
        <end position="194"/>
    </location>
</feature>
<keyword evidence="1" id="KW-1133">Transmembrane helix</keyword>
<organism evidence="3 4">
    <name type="scientific">Mikania micrantha</name>
    <name type="common">bitter vine</name>
    <dbReference type="NCBI Taxonomy" id="192012"/>
    <lineage>
        <taxon>Eukaryota</taxon>
        <taxon>Viridiplantae</taxon>
        <taxon>Streptophyta</taxon>
        <taxon>Embryophyta</taxon>
        <taxon>Tracheophyta</taxon>
        <taxon>Spermatophyta</taxon>
        <taxon>Magnoliopsida</taxon>
        <taxon>eudicotyledons</taxon>
        <taxon>Gunneridae</taxon>
        <taxon>Pentapetalae</taxon>
        <taxon>asterids</taxon>
        <taxon>campanulids</taxon>
        <taxon>Asterales</taxon>
        <taxon>Asteraceae</taxon>
        <taxon>Asteroideae</taxon>
        <taxon>Heliantheae alliance</taxon>
        <taxon>Eupatorieae</taxon>
        <taxon>Mikania</taxon>
    </lineage>
</organism>
<dbReference type="Pfam" id="PF10551">
    <property type="entry name" value="MULE"/>
    <property type="match status" value="1"/>
</dbReference>
<evidence type="ECO:0000259" key="2">
    <source>
        <dbReference type="Pfam" id="PF10551"/>
    </source>
</evidence>
<reference evidence="3 4" key="1">
    <citation type="submission" date="2019-05" db="EMBL/GenBank/DDBJ databases">
        <title>Mikania micrantha, genome provides insights into the molecular mechanism of rapid growth.</title>
        <authorList>
            <person name="Liu B."/>
        </authorList>
    </citation>
    <scope>NUCLEOTIDE SEQUENCE [LARGE SCALE GENOMIC DNA]</scope>
    <source>
        <strain evidence="3">NLD-2019</strain>
        <tissue evidence="3">Leaf</tissue>
    </source>
</reference>
<comment type="caution">
    <text evidence="3">The sequence shown here is derived from an EMBL/GenBank/DDBJ whole genome shotgun (WGS) entry which is preliminary data.</text>
</comment>
<evidence type="ECO:0000256" key="1">
    <source>
        <dbReference type="SAM" id="Phobius"/>
    </source>
</evidence>